<feature type="transmembrane region" description="Helical" evidence="1">
    <location>
        <begin position="6"/>
        <end position="24"/>
    </location>
</feature>
<comment type="caution">
    <text evidence="3">The sequence shown here is derived from an EMBL/GenBank/DDBJ whole genome shotgun (WGS) entry which is preliminary data.</text>
</comment>
<reference evidence="3" key="2">
    <citation type="submission" date="2020-09" db="EMBL/GenBank/DDBJ databases">
        <authorList>
            <person name="Sun Q."/>
            <person name="Ohkuma M."/>
        </authorList>
    </citation>
    <scope>NUCLEOTIDE SEQUENCE</scope>
    <source>
        <strain evidence="3">JCM 30804</strain>
    </source>
</reference>
<keyword evidence="1" id="KW-0812">Transmembrane</keyword>
<reference evidence="3" key="1">
    <citation type="journal article" date="2014" name="Int. J. Syst. Evol. Microbiol.">
        <title>Complete genome sequence of Corynebacterium casei LMG S-19264T (=DSM 44701T), isolated from a smear-ripened cheese.</title>
        <authorList>
            <consortium name="US DOE Joint Genome Institute (JGI-PGF)"/>
            <person name="Walter F."/>
            <person name="Albersmeier A."/>
            <person name="Kalinowski J."/>
            <person name="Ruckert C."/>
        </authorList>
    </citation>
    <scope>NUCLEOTIDE SEQUENCE</scope>
    <source>
        <strain evidence="3">JCM 30804</strain>
    </source>
</reference>
<evidence type="ECO:0000259" key="2">
    <source>
        <dbReference type="Pfam" id="PF01578"/>
    </source>
</evidence>
<protein>
    <submittedName>
        <fullName evidence="3">Cytochrome c assembly protein</fullName>
    </submittedName>
</protein>
<dbReference type="RefSeq" id="WP_188917138.1">
    <property type="nucleotide sequence ID" value="NZ_BMPZ01000001.1"/>
</dbReference>
<keyword evidence="1" id="KW-0472">Membrane</keyword>
<dbReference type="PANTHER" id="PTHR38034">
    <property type="entry name" value="INNER MEMBRANE PROTEIN YPJD"/>
    <property type="match status" value="1"/>
</dbReference>
<dbReference type="PANTHER" id="PTHR38034:SF1">
    <property type="entry name" value="INNER MEMBRANE PROTEIN YPJD"/>
    <property type="match status" value="1"/>
</dbReference>
<organism evidence="3 4">
    <name type="scientific">Shewanella gelidii</name>
    <dbReference type="NCBI Taxonomy" id="1642821"/>
    <lineage>
        <taxon>Bacteria</taxon>
        <taxon>Pseudomonadati</taxon>
        <taxon>Pseudomonadota</taxon>
        <taxon>Gammaproteobacteria</taxon>
        <taxon>Alteromonadales</taxon>
        <taxon>Shewanellaceae</taxon>
        <taxon>Shewanella</taxon>
    </lineage>
</organism>
<accession>A0A917JIJ4</accession>
<keyword evidence="1" id="KW-1133">Transmembrane helix</keyword>
<dbReference type="InterPro" id="IPR052372">
    <property type="entry name" value="YpjD/HemX"/>
</dbReference>
<evidence type="ECO:0000313" key="3">
    <source>
        <dbReference type="EMBL" id="GGI69289.1"/>
    </source>
</evidence>
<feature type="transmembrane region" description="Helical" evidence="1">
    <location>
        <begin position="208"/>
        <end position="223"/>
    </location>
</feature>
<feature type="transmembrane region" description="Helical" evidence="1">
    <location>
        <begin position="235"/>
        <end position="253"/>
    </location>
</feature>
<feature type="transmembrane region" description="Helical" evidence="1">
    <location>
        <begin position="87"/>
        <end position="107"/>
    </location>
</feature>
<proteinExistence type="predicted"/>
<keyword evidence="4" id="KW-1185">Reference proteome</keyword>
<dbReference type="EMBL" id="BMPZ01000001">
    <property type="protein sequence ID" value="GGI69289.1"/>
    <property type="molecule type" value="Genomic_DNA"/>
</dbReference>
<dbReference type="Proteomes" id="UP000613743">
    <property type="component" value="Unassembled WGS sequence"/>
</dbReference>
<dbReference type="GO" id="GO:0017004">
    <property type="term" value="P:cytochrome complex assembly"/>
    <property type="evidence" value="ECO:0007669"/>
    <property type="project" value="InterPro"/>
</dbReference>
<feature type="transmembrane region" description="Helical" evidence="1">
    <location>
        <begin position="174"/>
        <end position="196"/>
    </location>
</feature>
<sequence length="263" mass="29025">MAILSASALLFYCIALVLVTSRLFHADGPNRKLVAASAAVAVVLHGFILYQAIFTQEGQNFSITNVISSVSWIIAFTFTLVMSRIKVIVVVPVVFALSMMSVALMWLLPPKYITQFDANPAVLTHVVLSLVAYSALMIAALYAIQLSFIQKKLKQKQFMLSPAIPPLMTVEKQLYHLVIMGLIMLSLSLATGFIFLEDMFGDGKGHKAILSIMAWCVYVAMLWQHFKVGCRIRTAVLYTLTGASLLTLAYFGARVVKEVILIQ</sequence>
<feature type="transmembrane region" description="Helical" evidence="1">
    <location>
        <begin position="60"/>
        <end position="80"/>
    </location>
</feature>
<dbReference type="GO" id="GO:0020037">
    <property type="term" value="F:heme binding"/>
    <property type="evidence" value="ECO:0007669"/>
    <property type="project" value="InterPro"/>
</dbReference>
<dbReference type="GO" id="GO:0005886">
    <property type="term" value="C:plasma membrane"/>
    <property type="evidence" value="ECO:0007669"/>
    <property type="project" value="TreeGrafter"/>
</dbReference>
<feature type="domain" description="Cytochrome c assembly protein" evidence="2">
    <location>
        <begin position="36"/>
        <end position="260"/>
    </location>
</feature>
<evidence type="ECO:0000256" key="1">
    <source>
        <dbReference type="SAM" id="Phobius"/>
    </source>
</evidence>
<feature type="transmembrane region" description="Helical" evidence="1">
    <location>
        <begin position="127"/>
        <end position="149"/>
    </location>
</feature>
<evidence type="ECO:0000313" key="4">
    <source>
        <dbReference type="Proteomes" id="UP000613743"/>
    </source>
</evidence>
<dbReference type="Pfam" id="PF01578">
    <property type="entry name" value="Cytochrom_C_asm"/>
    <property type="match status" value="1"/>
</dbReference>
<dbReference type="AlphaFoldDB" id="A0A917JIJ4"/>
<dbReference type="InterPro" id="IPR002541">
    <property type="entry name" value="Cyt_c_assembly"/>
</dbReference>
<gene>
    <name evidence="3" type="ORF">GCM10009332_02920</name>
</gene>
<name>A0A917JIJ4_9GAMM</name>
<feature type="transmembrane region" description="Helical" evidence="1">
    <location>
        <begin position="33"/>
        <end position="54"/>
    </location>
</feature>